<proteinExistence type="predicted"/>
<evidence type="ECO:0000313" key="2">
    <source>
        <dbReference type="Proteomes" id="UP000316213"/>
    </source>
</evidence>
<dbReference type="Proteomes" id="UP000316213">
    <property type="component" value="Unassembled WGS sequence"/>
</dbReference>
<accession>A0A5C6A4I1</accession>
<dbReference type="RefSeq" id="WP_146579205.1">
    <property type="nucleotide sequence ID" value="NZ_SJPM01000008.1"/>
</dbReference>
<gene>
    <name evidence="1" type="ORF">Pla100_38870</name>
</gene>
<name>A0A5C6A4I1_9BACT</name>
<reference evidence="1 2" key="1">
    <citation type="submission" date="2019-02" db="EMBL/GenBank/DDBJ databases">
        <title>Deep-cultivation of Planctomycetes and their phenomic and genomic characterization uncovers novel biology.</title>
        <authorList>
            <person name="Wiegand S."/>
            <person name="Jogler M."/>
            <person name="Boedeker C."/>
            <person name="Pinto D."/>
            <person name="Vollmers J."/>
            <person name="Rivas-Marin E."/>
            <person name="Kohn T."/>
            <person name="Peeters S.H."/>
            <person name="Heuer A."/>
            <person name="Rast P."/>
            <person name="Oberbeckmann S."/>
            <person name="Bunk B."/>
            <person name="Jeske O."/>
            <person name="Meyerdierks A."/>
            <person name="Storesund J.E."/>
            <person name="Kallscheuer N."/>
            <person name="Luecker S."/>
            <person name="Lage O.M."/>
            <person name="Pohl T."/>
            <person name="Merkel B.J."/>
            <person name="Hornburger P."/>
            <person name="Mueller R.-W."/>
            <person name="Bruemmer F."/>
            <person name="Labrenz M."/>
            <person name="Spormann A.M."/>
            <person name="Op Den Camp H."/>
            <person name="Overmann J."/>
            <person name="Amann R."/>
            <person name="Jetten M.S.M."/>
            <person name="Mascher T."/>
            <person name="Medema M.H."/>
            <person name="Devos D.P."/>
            <person name="Kaster A.-K."/>
            <person name="Ovreas L."/>
            <person name="Rohde M."/>
            <person name="Galperin M.Y."/>
            <person name="Jogler C."/>
        </authorList>
    </citation>
    <scope>NUCLEOTIDE SEQUENCE [LARGE SCALE GENOMIC DNA]</scope>
    <source>
        <strain evidence="1 2">Pla100</strain>
    </source>
</reference>
<dbReference type="OrthoDB" id="6313019at2"/>
<protein>
    <submittedName>
        <fullName evidence="1">Uncharacterized protein</fullName>
    </submittedName>
</protein>
<comment type="caution">
    <text evidence="1">The sequence shown here is derived from an EMBL/GenBank/DDBJ whole genome shotgun (WGS) entry which is preliminary data.</text>
</comment>
<evidence type="ECO:0000313" key="1">
    <source>
        <dbReference type="EMBL" id="TWT94277.1"/>
    </source>
</evidence>
<dbReference type="AlphaFoldDB" id="A0A5C6A4I1"/>
<dbReference type="EMBL" id="SJPM01000008">
    <property type="protein sequence ID" value="TWT94277.1"/>
    <property type="molecule type" value="Genomic_DNA"/>
</dbReference>
<sequence>MHRPPYGITGFHYYLDPPPPSTDEAEFLNHCYAFARHIGANVVAIDRKAGATEKNFTSATFETRTETFVILFNAHYPVLAFAEKMPIGDLIHKFIERPDYATYWNAVDGYTLLRVADLNISPHDMELVDVSDTEYDQIIVHKPRVSGEIIFNYWD</sequence>
<keyword evidence="2" id="KW-1185">Reference proteome</keyword>
<organism evidence="1 2">
    <name type="scientific">Neorhodopirellula pilleata</name>
    <dbReference type="NCBI Taxonomy" id="2714738"/>
    <lineage>
        <taxon>Bacteria</taxon>
        <taxon>Pseudomonadati</taxon>
        <taxon>Planctomycetota</taxon>
        <taxon>Planctomycetia</taxon>
        <taxon>Pirellulales</taxon>
        <taxon>Pirellulaceae</taxon>
        <taxon>Neorhodopirellula</taxon>
    </lineage>
</organism>